<comment type="pathway">
    <text evidence="2">Carbohydrate metabolism; erythritol degradation.</text>
</comment>
<keyword evidence="4 8" id="KW-0312">Gluconeogenesis</keyword>
<evidence type="ECO:0000256" key="6">
    <source>
        <dbReference type="ARBA" id="ARBA00023152"/>
    </source>
</evidence>
<dbReference type="Proteomes" id="UP001595444">
    <property type="component" value="Unassembled WGS sequence"/>
</dbReference>
<comment type="pathway">
    <text evidence="8 9">Carbohydrate biosynthesis; gluconeogenesis.</text>
</comment>
<dbReference type="GO" id="GO:0004807">
    <property type="term" value="F:triose-phosphate isomerase activity"/>
    <property type="evidence" value="ECO:0007669"/>
    <property type="project" value="UniProtKB-EC"/>
</dbReference>
<gene>
    <name evidence="8 10" type="primary">tpiA</name>
    <name evidence="10" type="ORF">ACFOKA_04080</name>
</gene>
<feature type="active site" description="Electrophile" evidence="8">
    <location>
        <position position="97"/>
    </location>
</feature>
<keyword evidence="11" id="KW-1185">Reference proteome</keyword>
<dbReference type="Gene3D" id="3.20.20.70">
    <property type="entry name" value="Aldolase class I"/>
    <property type="match status" value="1"/>
</dbReference>
<dbReference type="PROSITE" id="PS51440">
    <property type="entry name" value="TIM_2"/>
    <property type="match status" value="1"/>
</dbReference>
<name>A0ABV7D2D6_9PROT</name>
<dbReference type="InterPro" id="IPR022896">
    <property type="entry name" value="TrioseP_Isoase_bac/euk"/>
</dbReference>
<evidence type="ECO:0000256" key="2">
    <source>
        <dbReference type="ARBA" id="ARBA00004939"/>
    </source>
</evidence>
<dbReference type="EC" id="5.3.1.1" evidence="8 9"/>
<dbReference type="PANTHER" id="PTHR21139:SF42">
    <property type="entry name" value="TRIOSEPHOSPHATE ISOMERASE"/>
    <property type="match status" value="1"/>
</dbReference>
<comment type="pathway">
    <text evidence="8 9">Carbohydrate degradation; glycolysis; D-glyceraldehyde 3-phosphate from glycerone phosphate: step 1/1.</text>
</comment>
<dbReference type="Pfam" id="PF00121">
    <property type="entry name" value="TIM"/>
    <property type="match status" value="1"/>
</dbReference>
<comment type="function">
    <text evidence="8">Involved in the gluconeogenesis. Catalyzes stereospecifically the conversion of dihydroxyacetone phosphate (DHAP) to D-glyceraldehyde-3-phosphate (G3P).</text>
</comment>
<dbReference type="RefSeq" id="WP_194212072.1">
    <property type="nucleotide sequence ID" value="NZ_CP061205.1"/>
</dbReference>
<evidence type="ECO:0000256" key="3">
    <source>
        <dbReference type="ARBA" id="ARBA00007422"/>
    </source>
</evidence>
<evidence type="ECO:0000256" key="4">
    <source>
        <dbReference type="ARBA" id="ARBA00022432"/>
    </source>
</evidence>
<comment type="catalytic activity">
    <reaction evidence="8 9">
        <text>D-glyceraldehyde 3-phosphate = dihydroxyacetone phosphate</text>
        <dbReference type="Rhea" id="RHEA:18585"/>
        <dbReference type="ChEBI" id="CHEBI:57642"/>
        <dbReference type="ChEBI" id="CHEBI:59776"/>
        <dbReference type="EC" id="5.3.1.1"/>
    </reaction>
</comment>
<comment type="similarity">
    <text evidence="3 8 9">Belongs to the triosephosphate isomerase family.</text>
</comment>
<dbReference type="NCBIfam" id="TIGR00419">
    <property type="entry name" value="tim"/>
    <property type="match status" value="1"/>
</dbReference>
<evidence type="ECO:0000256" key="8">
    <source>
        <dbReference type="HAMAP-Rule" id="MF_00147"/>
    </source>
</evidence>
<dbReference type="EMBL" id="JBHRSL010000002">
    <property type="protein sequence ID" value="MFC3051080.1"/>
    <property type="molecule type" value="Genomic_DNA"/>
</dbReference>
<feature type="active site" description="Proton acceptor" evidence="8">
    <location>
        <position position="167"/>
    </location>
</feature>
<dbReference type="InterPro" id="IPR013785">
    <property type="entry name" value="Aldolase_TIM"/>
</dbReference>
<keyword evidence="5 8" id="KW-0963">Cytoplasm</keyword>
<sequence length="251" mass="26295">MKSAKNIVAGNWKMNGLVASLEEIEALATLIDTSAAADCDVIVCPPYTLVCSLAAMKKQKILVGAQDCHVAVSGAHTGDISALMLKDAGASHIIVGHSERRADHGETSALVHAKATAIYIEGLKAIICIGETEAERDNNQTEEVVLGQLKESVPDDATPENTVIAYEPVWAIGTGKTPTVEDVAEIHTAIRKALINRFGDVGAGFSLLYGGSVKPSNAKELMTAKNVNGALVGGASLKASDFNGIIEAYRK</sequence>
<evidence type="ECO:0000256" key="1">
    <source>
        <dbReference type="ARBA" id="ARBA00000148"/>
    </source>
</evidence>
<comment type="caution">
    <text evidence="10">The sequence shown here is derived from an EMBL/GenBank/DDBJ whole genome shotgun (WGS) entry which is preliminary data.</text>
</comment>
<comment type="subunit">
    <text evidence="8 9">Homodimer.</text>
</comment>
<evidence type="ECO:0000256" key="5">
    <source>
        <dbReference type="ARBA" id="ARBA00022490"/>
    </source>
</evidence>
<feature type="binding site" evidence="8">
    <location>
        <begin position="233"/>
        <end position="234"/>
    </location>
    <ligand>
        <name>substrate</name>
    </ligand>
</feature>
<dbReference type="InterPro" id="IPR000652">
    <property type="entry name" value="Triosephosphate_isomerase"/>
</dbReference>
<evidence type="ECO:0000256" key="9">
    <source>
        <dbReference type="RuleBase" id="RU363013"/>
    </source>
</evidence>
<evidence type="ECO:0000313" key="10">
    <source>
        <dbReference type="EMBL" id="MFC3051080.1"/>
    </source>
</evidence>
<comment type="subcellular location">
    <subcellularLocation>
        <location evidence="8 9">Cytoplasm</location>
    </subcellularLocation>
</comment>
<proteinExistence type="inferred from homology"/>
<evidence type="ECO:0000256" key="7">
    <source>
        <dbReference type="ARBA" id="ARBA00023235"/>
    </source>
</evidence>
<evidence type="ECO:0000313" key="11">
    <source>
        <dbReference type="Proteomes" id="UP001595444"/>
    </source>
</evidence>
<accession>A0ABV7D2D6</accession>
<protein>
    <recommendedName>
        <fullName evidence="8 9">Triosephosphate isomerase</fullName>
        <shortName evidence="8">TIM</shortName>
        <shortName evidence="8">TPI</shortName>
        <ecNumber evidence="8 9">5.3.1.1</ecNumber>
    </recommendedName>
    <alternativeName>
        <fullName evidence="8">Triose-phosphate isomerase</fullName>
    </alternativeName>
</protein>
<keyword evidence="6 8" id="KW-0324">Glycolysis</keyword>
<dbReference type="PROSITE" id="PS00171">
    <property type="entry name" value="TIM_1"/>
    <property type="match status" value="1"/>
</dbReference>
<dbReference type="SUPFAM" id="SSF51351">
    <property type="entry name" value="Triosephosphate isomerase (TIM)"/>
    <property type="match status" value="1"/>
</dbReference>
<keyword evidence="7 8" id="KW-0413">Isomerase</keyword>
<feature type="binding site" evidence="8">
    <location>
        <position position="173"/>
    </location>
    <ligand>
        <name>substrate</name>
    </ligand>
</feature>
<dbReference type="HAMAP" id="MF_00147_B">
    <property type="entry name" value="TIM_B"/>
    <property type="match status" value="1"/>
</dbReference>
<organism evidence="10 11">
    <name type="scientific">Kordiimonas pumila</name>
    <dbReference type="NCBI Taxonomy" id="2161677"/>
    <lineage>
        <taxon>Bacteria</taxon>
        <taxon>Pseudomonadati</taxon>
        <taxon>Pseudomonadota</taxon>
        <taxon>Alphaproteobacteria</taxon>
        <taxon>Kordiimonadales</taxon>
        <taxon>Kordiimonadaceae</taxon>
        <taxon>Kordiimonas</taxon>
    </lineage>
</organism>
<comment type="catalytic activity">
    <reaction evidence="1">
        <text>L-erythrulose 1-phosphate = D-erythrulose 4-phosphate</text>
        <dbReference type="Rhea" id="RHEA:49588"/>
        <dbReference type="ChEBI" id="CHEBI:58002"/>
        <dbReference type="ChEBI" id="CHEBI:90796"/>
        <dbReference type="EC" id="5.3.1.33"/>
    </reaction>
</comment>
<dbReference type="PANTHER" id="PTHR21139">
    <property type="entry name" value="TRIOSEPHOSPHATE ISOMERASE"/>
    <property type="match status" value="1"/>
</dbReference>
<dbReference type="CDD" id="cd00311">
    <property type="entry name" value="TIM"/>
    <property type="match status" value="1"/>
</dbReference>
<feature type="binding site" evidence="8">
    <location>
        <position position="212"/>
    </location>
    <ligand>
        <name>substrate</name>
    </ligand>
</feature>
<dbReference type="InterPro" id="IPR035990">
    <property type="entry name" value="TIM_sf"/>
</dbReference>
<reference evidence="11" key="1">
    <citation type="journal article" date="2019" name="Int. J. Syst. Evol. Microbiol.">
        <title>The Global Catalogue of Microorganisms (GCM) 10K type strain sequencing project: providing services to taxonomists for standard genome sequencing and annotation.</title>
        <authorList>
            <consortium name="The Broad Institute Genomics Platform"/>
            <consortium name="The Broad Institute Genome Sequencing Center for Infectious Disease"/>
            <person name="Wu L."/>
            <person name="Ma J."/>
        </authorList>
    </citation>
    <scope>NUCLEOTIDE SEQUENCE [LARGE SCALE GENOMIC DNA]</scope>
    <source>
        <strain evidence="11">KCTC 62164</strain>
    </source>
</reference>
<feature type="binding site" evidence="8">
    <location>
        <begin position="11"/>
        <end position="13"/>
    </location>
    <ligand>
        <name>substrate</name>
    </ligand>
</feature>
<dbReference type="InterPro" id="IPR020861">
    <property type="entry name" value="Triosephosphate_isomerase_AS"/>
</dbReference>